<dbReference type="SMART" id="SM00271">
    <property type="entry name" value="DnaJ"/>
    <property type="match status" value="1"/>
</dbReference>
<evidence type="ECO:0000256" key="1">
    <source>
        <dbReference type="SAM" id="Phobius"/>
    </source>
</evidence>
<dbReference type="PANTHER" id="PTHR44144:SF1">
    <property type="entry name" value="DNAJ HOMOLOG SUBFAMILY C MEMBER 9"/>
    <property type="match status" value="1"/>
</dbReference>
<dbReference type="OrthoDB" id="10250354at2759"/>
<dbReference type="FunCoup" id="A0A168L7G7">
    <property type="interactions" value="31"/>
</dbReference>
<dbReference type="STRING" id="4829.A0A168L7G7"/>
<dbReference type="Gene3D" id="1.10.287.110">
    <property type="entry name" value="DnaJ domain"/>
    <property type="match status" value="1"/>
</dbReference>
<dbReference type="Pfam" id="PF00226">
    <property type="entry name" value="DnaJ"/>
    <property type="match status" value="1"/>
</dbReference>
<dbReference type="GO" id="GO:0031072">
    <property type="term" value="F:heat shock protein binding"/>
    <property type="evidence" value="ECO:0007669"/>
    <property type="project" value="TreeGrafter"/>
</dbReference>
<dbReference type="OMA" id="FYFQSSH"/>
<feature type="transmembrane region" description="Helical" evidence="1">
    <location>
        <begin position="137"/>
        <end position="157"/>
    </location>
</feature>
<keyword evidence="1" id="KW-0812">Transmembrane</keyword>
<dbReference type="CDD" id="cd06257">
    <property type="entry name" value="DnaJ"/>
    <property type="match status" value="1"/>
</dbReference>
<dbReference type="InterPro" id="IPR052594">
    <property type="entry name" value="J_domain-containing_protein"/>
</dbReference>
<dbReference type="PANTHER" id="PTHR44144">
    <property type="entry name" value="DNAJ HOMOLOG SUBFAMILY C MEMBER 9"/>
    <property type="match status" value="1"/>
</dbReference>
<dbReference type="EMBL" id="LT550732">
    <property type="protein sequence ID" value="SAL96210.1"/>
    <property type="molecule type" value="Genomic_DNA"/>
</dbReference>
<evidence type="ECO:0000313" key="4">
    <source>
        <dbReference type="Proteomes" id="UP000078561"/>
    </source>
</evidence>
<reference evidence="3" key="1">
    <citation type="submission" date="2016-04" db="EMBL/GenBank/DDBJ databases">
        <authorList>
            <person name="Evans L.H."/>
            <person name="Alamgir A."/>
            <person name="Owens N."/>
            <person name="Weber N.D."/>
            <person name="Virtaneva K."/>
            <person name="Barbian K."/>
            <person name="Babar A."/>
            <person name="Rosenke K."/>
        </authorList>
    </citation>
    <scope>NUCLEOTIDE SEQUENCE [LARGE SCALE GENOMIC DNA]</scope>
    <source>
        <strain evidence="3">CBS 101.48</strain>
    </source>
</reference>
<keyword evidence="1" id="KW-0472">Membrane</keyword>
<evidence type="ECO:0000313" key="3">
    <source>
        <dbReference type="EMBL" id="SAL96210.1"/>
    </source>
</evidence>
<dbReference type="InParanoid" id="A0A168L7G7"/>
<keyword evidence="4" id="KW-1185">Reference proteome</keyword>
<gene>
    <name evidence="3" type="primary">ABSGL_01585.1 scaffold 1725</name>
</gene>
<dbReference type="GO" id="GO:0005737">
    <property type="term" value="C:cytoplasm"/>
    <property type="evidence" value="ECO:0007669"/>
    <property type="project" value="TreeGrafter"/>
</dbReference>
<dbReference type="PRINTS" id="PR00625">
    <property type="entry name" value="JDOMAIN"/>
</dbReference>
<protein>
    <recommendedName>
        <fullName evidence="2">J domain-containing protein</fullName>
    </recommendedName>
</protein>
<dbReference type="PROSITE" id="PS50076">
    <property type="entry name" value="DNAJ_2"/>
    <property type="match status" value="1"/>
</dbReference>
<dbReference type="InterPro" id="IPR036869">
    <property type="entry name" value="J_dom_sf"/>
</dbReference>
<proteinExistence type="predicted"/>
<organism evidence="3">
    <name type="scientific">Absidia glauca</name>
    <name type="common">Pin mould</name>
    <dbReference type="NCBI Taxonomy" id="4829"/>
    <lineage>
        <taxon>Eukaryota</taxon>
        <taxon>Fungi</taxon>
        <taxon>Fungi incertae sedis</taxon>
        <taxon>Mucoromycota</taxon>
        <taxon>Mucoromycotina</taxon>
        <taxon>Mucoromycetes</taxon>
        <taxon>Mucorales</taxon>
        <taxon>Cunninghamellaceae</taxon>
        <taxon>Absidia</taxon>
    </lineage>
</organism>
<dbReference type="AlphaFoldDB" id="A0A168L7G7"/>
<name>A0A168L7G7_ABSGL</name>
<keyword evidence="1" id="KW-1133">Transmembrane helix</keyword>
<feature type="domain" description="J" evidence="2">
    <location>
        <begin position="17"/>
        <end position="91"/>
    </location>
</feature>
<sequence length="216" mass="24694">MWMKHCYRFYSVHARKPPHDILQLPRHATQAEIKKKYYELAKTLHPDRAAALGTTTTDEQKRATARAFQDLTDAYDFLKQPARLEVYLKTGQGWDDRHTVGPSSSSSPRRYDGDHDNVTYRGGTWSSHQKTRYASNATIFALLSGVMVTLAITNILYTPFANSWIRALDRHHAKASRDLELARENAQLYGNQRGVHRVMQQAARNTDTTHSSDHPD</sequence>
<dbReference type="InterPro" id="IPR001623">
    <property type="entry name" value="DnaJ_domain"/>
</dbReference>
<dbReference type="GO" id="GO:0005634">
    <property type="term" value="C:nucleus"/>
    <property type="evidence" value="ECO:0007669"/>
    <property type="project" value="TreeGrafter"/>
</dbReference>
<accession>A0A168L7G7</accession>
<dbReference type="Proteomes" id="UP000078561">
    <property type="component" value="Unassembled WGS sequence"/>
</dbReference>
<dbReference type="SUPFAM" id="SSF46565">
    <property type="entry name" value="Chaperone J-domain"/>
    <property type="match status" value="1"/>
</dbReference>
<evidence type="ECO:0000259" key="2">
    <source>
        <dbReference type="PROSITE" id="PS50076"/>
    </source>
</evidence>